<dbReference type="STRING" id="930990.A0A067M5I6"/>
<dbReference type="GO" id="GO:0005737">
    <property type="term" value="C:cytoplasm"/>
    <property type="evidence" value="ECO:0007669"/>
    <property type="project" value="UniProtKB-SubCell"/>
</dbReference>
<dbReference type="SUPFAM" id="SSF57850">
    <property type="entry name" value="RING/U-box"/>
    <property type="match status" value="1"/>
</dbReference>
<proteinExistence type="inferred from homology"/>
<protein>
    <recommendedName>
        <fullName evidence="6">RING-type E3 ubiquitin transferase</fullName>
        <ecNumber evidence="6">2.3.2.27</ecNumber>
    </recommendedName>
</protein>
<dbReference type="HOGENOM" id="CLU_003224_2_1_1"/>
<dbReference type="GO" id="GO:0000151">
    <property type="term" value="C:ubiquitin ligase complex"/>
    <property type="evidence" value="ECO:0007669"/>
    <property type="project" value="InterPro"/>
</dbReference>
<feature type="domain" description="U-box" evidence="13">
    <location>
        <begin position="1004"/>
        <end position="1078"/>
    </location>
</feature>
<keyword evidence="11" id="KW-0175">Coiled coil</keyword>
<sequence length="1087" mass="122062">MDDPNASQPSTSTPQDDAEKIRLKRLAKLQTRSPSPSTSAATPPPPPPSQPKPAARPIPRPTPRVSSPTPAPRSFTPRSQPRAAPATLNLDNWEPATLENILHVTLEKEHAEKNPSQIVWLRDLEEEILAEDPNTPRPIKLTAAMADRLLIARLQLDISNSIDPLHSQIVSDQTVFKYLVGCWKRLNASRNALNQKSYNPVDLAKAQVILDQVRDLIISYAGLDLQDPTMFPQPADVPLGSAELLPSLISLSVSDSYSTSSPDVLLPPTELESFLNDLGRRFGDDGLEDVLSGVISELMVLIRQDRQGLGGPGIGGQGWRAALGGLEALISVKPIAAMLTKLEEWNPPTATPSSIEHVSLIGPFARLSVFSREWPGIAQTYFSDPQKRTRADVDASNSTLRNTLHNVQERIFAILNAVVRASPASREDALDYLARVVQINVKRGGMQVDPDTVASDGFMINLQTALLRLANPFMDAKFSKIDRIDPLYYVRSSRLDISEETRINANAEDVKAFAEKQGAGGPAPNFISDIFFLASAYNHYGLVRTISTHDDLAKHVDEIQRHLETVEQDNSWVGTPMQAQAERVIERIKKQRSDLHSEIFAYQVQLLDQDLIFRNIEFMTFQMTWLIRLVDPAKKHPQVQITLPLPQEIPEAFKMLPEYFIEDVVDFFLFLVRHNPESLAQSGKNELIDFILTFLTSTWYIKNPYLKAKLDQILFYGTIAYGNQRHGVMGPLLNSHPLALTHLMPALMSFYVEVEQTGAHSQFYDKFDARRNISYIFKAIWSNPSHREALDAYAKKLETFVRFANLLMNDATYLLDESLTKLAEIHGIQTEMKDQAGWAARPINERREREKLLRQLENQATSYTTLGNSTVALLKEFTAISKAPFMTPEIIDRLAAMLNYNLDALVGPRCQDLKVENKEKYRFNPRQLLSDILQVYLNLSDQSEFARAIAGEGRSYRKGLFEKAAGFASRNHLKTDDEVAKLLGFAEQIELAKTTLEEEEDLGEIPDEFLDPLMYTLMRDPVILPSSRAVVDRSTIKAHLLSDITDPFNRSPLSLEDVVPDTTLKARIDEFIAERRNAKHEAMDLGK</sequence>
<comment type="catalytic activity">
    <reaction evidence="1">
        <text>S-ubiquitinyl-[E2 ubiquitin-conjugating enzyme]-L-cysteine + [acceptor protein]-L-lysine = [E2 ubiquitin-conjugating enzyme]-L-cysteine + N(6)-ubiquitinyl-[acceptor protein]-L-lysine.</text>
        <dbReference type="EC" id="2.3.2.27"/>
    </reaction>
</comment>
<dbReference type="SMART" id="SM00504">
    <property type="entry name" value="Ubox"/>
    <property type="match status" value="1"/>
</dbReference>
<dbReference type="InterPro" id="IPR019474">
    <property type="entry name" value="Ub_conjug_fac_E4_core"/>
</dbReference>
<evidence type="ECO:0000256" key="6">
    <source>
        <dbReference type="ARBA" id="ARBA00012483"/>
    </source>
</evidence>
<evidence type="ECO:0000256" key="1">
    <source>
        <dbReference type="ARBA" id="ARBA00000900"/>
    </source>
</evidence>
<dbReference type="GO" id="GO:0000209">
    <property type="term" value="P:protein polyubiquitination"/>
    <property type="evidence" value="ECO:0007669"/>
    <property type="project" value="TreeGrafter"/>
</dbReference>
<dbReference type="Pfam" id="PF04564">
    <property type="entry name" value="U-box"/>
    <property type="match status" value="1"/>
</dbReference>
<keyword evidence="8" id="KW-0808">Transferase</keyword>
<dbReference type="InterPro" id="IPR013083">
    <property type="entry name" value="Znf_RING/FYVE/PHD"/>
</dbReference>
<evidence type="ECO:0000256" key="5">
    <source>
        <dbReference type="ARBA" id="ARBA00007434"/>
    </source>
</evidence>
<feature type="compositionally biased region" description="Pro residues" evidence="12">
    <location>
        <begin position="42"/>
        <end position="62"/>
    </location>
</feature>
<dbReference type="GO" id="GO:0005634">
    <property type="term" value="C:nucleus"/>
    <property type="evidence" value="ECO:0007669"/>
    <property type="project" value="UniProtKB-SubCell"/>
</dbReference>
<feature type="region of interest" description="Disordered" evidence="12">
    <location>
        <begin position="1"/>
        <end position="91"/>
    </location>
</feature>
<feature type="compositionally biased region" description="Polar residues" evidence="12">
    <location>
        <begin position="1"/>
        <end position="15"/>
    </location>
</feature>
<evidence type="ECO:0000256" key="8">
    <source>
        <dbReference type="ARBA" id="ARBA00022679"/>
    </source>
</evidence>
<evidence type="ECO:0000256" key="4">
    <source>
        <dbReference type="ARBA" id="ARBA00004906"/>
    </source>
</evidence>
<keyword evidence="7" id="KW-0963">Cytoplasm</keyword>
<dbReference type="InterPro" id="IPR045132">
    <property type="entry name" value="UBE4"/>
</dbReference>
<dbReference type="FunFam" id="3.30.40.10:FF:000055">
    <property type="entry name" value="Ubiquitin conjugation factor e4 a"/>
    <property type="match status" value="1"/>
</dbReference>
<dbReference type="PANTHER" id="PTHR13931:SF2">
    <property type="entry name" value="UBIQUITIN CONJUGATION FACTOR E4 B"/>
    <property type="match status" value="1"/>
</dbReference>
<dbReference type="AlphaFoldDB" id="A0A067M5I6"/>
<dbReference type="PROSITE" id="PS51698">
    <property type="entry name" value="U_BOX"/>
    <property type="match status" value="1"/>
</dbReference>
<evidence type="ECO:0000256" key="7">
    <source>
        <dbReference type="ARBA" id="ARBA00022490"/>
    </source>
</evidence>
<dbReference type="Pfam" id="PF10408">
    <property type="entry name" value="Ufd2P_core"/>
    <property type="match status" value="1"/>
</dbReference>
<evidence type="ECO:0000259" key="13">
    <source>
        <dbReference type="PROSITE" id="PS51698"/>
    </source>
</evidence>
<dbReference type="PANTHER" id="PTHR13931">
    <property type="entry name" value="UBIQUITINATION FACTOR E4"/>
    <property type="match status" value="1"/>
</dbReference>
<dbReference type="GO" id="GO:0034450">
    <property type="term" value="F:ubiquitin-ubiquitin ligase activity"/>
    <property type="evidence" value="ECO:0007669"/>
    <property type="project" value="InterPro"/>
</dbReference>
<keyword evidence="9" id="KW-0833">Ubl conjugation pathway</keyword>
<dbReference type="OrthoDB" id="20295at2759"/>
<comment type="pathway">
    <text evidence="4">Protein modification; protein ubiquitination.</text>
</comment>
<gene>
    <name evidence="14" type="ORF">BOTBODRAFT_35587</name>
</gene>
<evidence type="ECO:0000256" key="11">
    <source>
        <dbReference type="SAM" id="Coils"/>
    </source>
</evidence>
<feature type="compositionally biased region" description="Low complexity" evidence="12">
    <location>
        <begin position="63"/>
        <end position="74"/>
    </location>
</feature>
<evidence type="ECO:0000256" key="3">
    <source>
        <dbReference type="ARBA" id="ARBA00004496"/>
    </source>
</evidence>
<feature type="coiled-coil region" evidence="11">
    <location>
        <begin position="549"/>
        <end position="598"/>
    </location>
</feature>
<dbReference type="FunCoup" id="A0A067M5I6">
    <property type="interactions" value="1007"/>
</dbReference>
<evidence type="ECO:0000256" key="10">
    <source>
        <dbReference type="ARBA" id="ARBA00023242"/>
    </source>
</evidence>
<evidence type="ECO:0000256" key="12">
    <source>
        <dbReference type="SAM" id="MobiDB-lite"/>
    </source>
</evidence>
<dbReference type="InParanoid" id="A0A067M5I6"/>
<dbReference type="GO" id="GO:0036503">
    <property type="term" value="P:ERAD pathway"/>
    <property type="evidence" value="ECO:0007669"/>
    <property type="project" value="InterPro"/>
</dbReference>
<evidence type="ECO:0000313" key="14">
    <source>
        <dbReference type="EMBL" id="KDQ11048.1"/>
    </source>
</evidence>
<comment type="similarity">
    <text evidence="5">Belongs to the ubiquitin conjugation factor E4 family.</text>
</comment>
<dbReference type="EMBL" id="KL198061">
    <property type="protein sequence ID" value="KDQ11048.1"/>
    <property type="molecule type" value="Genomic_DNA"/>
</dbReference>
<dbReference type="Gene3D" id="3.30.40.10">
    <property type="entry name" value="Zinc/RING finger domain, C3HC4 (zinc finger)"/>
    <property type="match status" value="1"/>
</dbReference>
<dbReference type="CDD" id="cd16657">
    <property type="entry name" value="RING-Ubox_UBE4A"/>
    <property type="match status" value="1"/>
</dbReference>
<organism evidence="14 15">
    <name type="scientific">Botryobasidium botryosum (strain FD-172 SS1)</name>
    <dbReference type="NCBI Taxonomy" id="930990"/>
    <lineage>
        <taxon>Eukaryota</taxon>
        <taxon>Fungi</taxon>
        <taxon>Dikarya</taxon>
        <taxon>Basidiomycota</taxon>
        <taxon>Agaricomycotina</taxon>
        <taxon>Agaricomycetes</taxon>
        <taxon>Cantharellales</taxon>
        <taxon>Botryobasidiaceae</taxon>
        <taxon>Botryobasidium</taxon>
    </lineage>
</organism>
<dbReference type="EC" id="2.3.2.27" evidence="6"/>
<comment type="subcellular location">
    <subcellularLocation>
        <location evidence="3">Cytoplasm</location>
    </subcellularLocation>
    <subcellularLocation>
        <location evidence="2">Nucleus</location>
    </subcellularLocation>
</comment>
<keyword evidence="10" id="KW-0539">Nucleus</keyword>
<evidence type="ECO:0000256" key="2">
    <source>
        <dbReference type="ARBA" id="ARBA00004123"/>
    </source>
</evidence>
<name>A0A067M5I6_BOTB1</name>
<dbReference type="UniPathway" id="UPA00143"/>
<keyword evidence="15" id="KW-1185">Reference proteome</keyword>
<evidence type="ECO:0000313" key="15">
    <source>
        <dbReference type="Proteomes" id="UP000027195"/>
    </source>
</evidence>
<reference evidence="15" key="1">
    <citation type="journal article" date="2014" name="Proc. Natl. Acad. Sci. U.S.A.">
        <title>Extensive sampling of basidiomycete genomes demonstrates inadequacy of the white-rot/brown-rot paradigm for wood decay fungi.</title>
        <authorList>
            <person name="Riley R."/>
            <person name="Salamov A.A."/>
            <person name="Brown D.W."/>
            <person name="Nagy L.G."/>
            <person name="Floudas D."/>
            <person name="Held B.W."/>
            <person name="Levasseur A."/>
            <person name="Lombard V."/>
            <person name="Morin E."/>
            <person name="Otillar R."/>
            <person name="Lindquist E.A."/>
            <person name="Sun H."/>
            <person name="LaButti K.M."/>
            <person name="Schmutz J."/>
            <person name="Jabbour D."/>
            <person name="Luo H."/>
            <person name="Baker S.E."/>
            <person name="Pisabarro A.G."/>
            <person name="Walton J.D."/>
            <person name="Blanchette R.A."/>
            <person name="Henrissat B."/>
            <person name="Martin F."/>
            <person name="Cullen D."/>
            <person name="Hibbett D.S."/>
            <person name="Grigoriev I.V."/>
        </authorList>
    </citation>
    <scope>NUCLEOTIDE SEQUENCE [LARGE SCALE GENOMIC DNA]</scope>
    <source>
        <strain evidence="15">FD-172 SS1</strain>
    </source>
</reference>
<dbReference type="GO" id="GO:0006511">
    <property type="term" value="P:ubiquitin-dependent protein catabolic process"/>
    <property type="evidence" value="ECO:0007669"/>
    <property type="project" value="InterPro"/>
</dbReference>
<dbReference type="Proteomes" id="UP000027195">
    <property type="component" value="Unassembled WGS sequence"/>
</dbReference>
<evidence type="ECO:0000256" key="9">
    <source>
        <dbReference type="ARBA" id="ARBA00022786"/>
    </source>
</evidence>
<accession>A0A067M5I6</accession>
<dbReference type="InterPro" id="IPR003613">
    <property type="entry name" value="Ubox_domain"/>
</dbReference>